<dbReference type="Proteomes" id="UP000287766">
    <property type="component" value="Unassembled WGS sequence"/>
</dbReference>
<comment type="caution">
    <text evidence="6">The sequence shown here is derived from an EMBL/GenBank/DDBJ whole genome shotgun (WGS) entry which is preliminary data.</text>
</comment>
<evidence type="ECO:0000313" key="7">
    <source>
        <dbReference type="Proteomes" id="UP000287766"/>
    </source>
</evidence>
<protein>
    <recommendedName>
        <fullName evidence="8">Type II toxin-antitoxin system HipA family toxin</fullName>
    </recommendedName>
</protein>
<dbReference type="GO" id="GO:0005829">
    <property type="term" value="C:cytosol"/>
    <property type="evidence" value="ECO:0007669"/>
    <property type="project" value="TreeGrafter"/>
</dbReference>
<dbReference type="RefSeq" id="WP_169931483.1">
    <property type="nucleotide sequence ID" value="NZ_PIPR01000003.1"/>
</dbReference>
<feature type="domain" description="HipA N-terminal subdomain 1" evidence="5">
    <location>
        <begin position="11"/>
        <end position="106"/>
    </location>
</feature>
<keyword evidence="3" id="KW-0418">Kinase</keyword>
<proteinExistence type="inferred from homology"/>
<evidence type="ECO:0008006" key="8">
    <source>
        <dbReference type="Google" id="ProtNLM"/>
    </source>
</evidence>
<dbReference type="EMBL" id="PIPR01000003">
    <property type="protein sequence ID" value="RUO39219.1"/>
    <property type="molecule type" value="Genomic_DNA"/>
</dbReference>
<dbReference type="PANTHER" id="PTHR37419">
    <property type="entry name" value="SERINE/THREONINE-PROTEIN KINASE TOXIN HIPA"/>
    <property type="match status" value="1"/>
</dbReference>
<evidence type="ECO:0000256" key="2">
    <source>
        <dbReference type="ARBA" id="ARBA00022679"/>
    </source>
</evidence>
<sequence length="442" mass="49435">MVKRVSALYCHMNGERVGILKRVSGTLTFQYDVGWISSAHARPISVSMPLTDLPYKGDTVEAYFDNLLPDSKRVRRAIAERVNAKSENPYDLLASIGRDCVGALSITDSPSSPPMQLPQVKILDAAALSAHMKRTRSGQTFGIQDDSEFRFSLAGAQDKTALTWHDGSLGIPVGSTPTTHILKPHIISNNPDIDLSTSVSNEWFCLELMRQLSKCSQLPFEVANADILTIDNQPVLSVERFDRKLVDGFIYRLPQEDCCQALGVYSGTKYESDGGPSAIQIAELLDTSIDPYRNKLNFLRYQFIYFLLAAIDGHAKNFSVFILPGGKIDLTPIYDVMSAYPYFGQGDLQPQKIKMAMVVRSKHAHYKWSEILPRHWLPHAEKHGIKAAEIQPVLEELLNLMPQALAAAKELAEKKYPFVLPVADNIEQYTLQLTDKYQRLGF</sequence>
<keyword evidence="2" id="KW-0808">Transferase</keyword>
<evidence type="ECO:0000256" key="1">
    <source>
        <dbReference type="ARBA" id="ARBA00010164"/>
    </source>
</evidence>
<dbReference type="InterPro" id="IPR012893">
    <property type="entry name" value="HipA-like_C"/>
</dbReference>
<dbReference type="Pfam" id="PF07804">
    <property type="entry name" value="HipA_C"/>
    <property type="match status" value="1"/>
</dbReference>
<evidence type="ECO:0000259" key="5">
    <source>
        <dbReference type="Pfam" id="PF13657"/>
    </source>
</evidence>
<dbReference type="InterPro" id="IPR017508">
    <property type="entry name" value="HipA_N1"/>
</dbReference>
<evidence type="ECO:0000259" key="4">
    <source>
        <dbReference type="Pfam" id="PF07804"/>
    </source>
</evidence>
<dbReference type="Pfam" id="PF13657">
    <property type="entry name" value="Couple_hipA"/>
    <property type="match status" value="1"/>
</dbReference>
<dbReference type="NCBIfam" id="TIGR03071">
    <property type="entry name" value="couple_hipA"/>
    <property type="match status" value="1"/>
</dbReference>
<keyword evidence="7" id="KW-1185">Reference proteome</keyword>
<dbReference type="PANTHER" id="PTHR37419:SF1">
    <property type="entry name" value="SERINE_THREONINE-PROTEIN KINASE TOXIN HIPA"/>
    <property type="match status" value="1"/>
</dbReference>
<organism evidence="6 7">
    <name type="scientific">Pseudidiomarina aestuarii</name>
    <dbReference type="NCBI Taxonomy" id="624146"/>
    <lineage>
        <taxon>Bacteria</taxon>
        <taxon>Pseudomonadati</taxon>
        <taxon>Pseudomonadota</taxon>
        <taxon>Gammaproteobacteria</taxon>
        <taxon>Alteromonadales</taxon>
        <taxon>Idiomarinaceae</taxon>
        <taxon>Pseudidiomarina</taxon>
    </lineage>
</organism>
<feature type="domain" description="HipA-like C-terminal" evidence="4">
    <location>
        <begin position="151"/>
        <end position="403"/>
    </location>
</feature>
<dbReference type="AlphaFoldDB" id="A0A7Z6ZS25"/>
<evidence type="ECO:0000313" key="6">
    <source>
        <dbReference type="EMBL" id="RUO39219.1"/>
    </source>
</evidence>
<reference evidence="7" key="1">
    <citation type="journal article" date="2018" name="Front. Microbiol.">
        <title>Genome-Based Analysis Reveals the Taxonomy and Diversity of the Family Idiomarinaceae.</title>
        <authorList>
            <person name="Liu Y."/>
            <person name="Lai Q."/>
            <person name="Shao Z."/>
        </authorList>
    </citation>
    <scope>NUCLEOTIDE SEQUENCE [LARGE SCALE GENOMIC DNA]</scope>
    <source>
        <strain evidence="7">KYW314</strain>
    </source>
</reference>
<comment type="similarity">
    <text evidence="1">Belongs to the HipA Ser/Thr kinase family.</text>
</comment>
<gene>
    <name evidence="6" type="ORF">CWE22_10735</name>
</gene>
<evidence type="ECO:0000256" key="3">
    <source>
        <dbReference type="ARBA" id="ARBA00022777"/>
    </source>
</evidence>
<accession>A0A7Z6ZS25</accession>
<dbReference type="InterPro" id="IPR052028">
    <property type="entry name" value="HipA_Ser/Thr_kinase"/>
</dbReference>
<name>A0A7Z6ZS25_9GAMM</name>
<dbReference type="GO" id="GO:0004674">
    <property type="term" value="F:protein serine/threonine kinase activity"/>
    <property type="evidence" value="ECO:0007669"/>
    <property type="project" value="TreeGrafter"/>
</dbReference>